<dbReference type="Proteomes" id="UP000195569">
    <property type="component" value="Unassembled WGS sequence"/>
</dbReference>
<dbReference type="AlphaFoldDB" id="A0A1N7STJ0"/>
<dbReference type="GO" id="GO:0032196">
    <property type="term" value="P:transposition"/>
    <property type="evidence" value="ECO:0007669"/>
    <property type="project" value="UniProtKB-KW"/>
</dbReference>
<name>A0A1N7STJ0_9BURK</name>
<reference evidence="6" key="1">
    <citation type="submission" date="2016-12" db="EMBL/GenBank/DDBJ databases">
        <authorList>
            <person name="Moulin L."/>
        </authorList>
    </citation>
    <scope>NUCLEOTIDE SEQUENCE [LARGE SCALE GENOMIC DNA]</scope>
    <source>
        <strain evidence="6">STM 7183</strain>
    </source>
</reference>
<organism evidence="6 7">
    <name type="scientific">Paraburkholderia piptadeniae</name>
    <dbReference type="NCBI Taxonomy" id="1701573"/>
    <lineage>
        <taxon>Bacteria</taxon>
        <taxon>Pseudomonadati</taxon>
        <taxon>Pseudomonadota</taxon>
        <taxon>Betaproteobacteria</taxon>
        <taxon>Burkholderiales</taxon>
        <taxon>Burkholderiaceae</taxon>
        <taxon>Paraburkholderia</taxon>
    </lineage>
</organism>
<dbReference type="GO" id="GO:0015074">
    <property type="term" value="P:DNA integration"/>
    <property type="evidence" value="ECO:0007669"/>
    <property type="project" value="InterPro"/>
</dbReference>
<evidence type="ECO:0000313" key="7">
    <source>
        <dbReference type="Proteomes" id="UP000195569"/>
    </source>
</evidence>
<accession>A0A1N7STJ0</accession>
<dbReference type="SUPFAM" id="SSF53098">
    <property type="entry name" value="Ribonuclease H-like"/>
    <property type="match status" value="1"/>
</dbReference>
<dbReference type="PANTHER" id="PTHR35528:SF3">
    <property type="entry name" value="BLL1675 PROTEIN"/>
    <property type="match status" value="1"/>
</dbReference>
<dbReference type="GO" id="GO:0003677">
    <property type="term" value="F:DNA binding"/>
    <property type="evidence" value="ECO:0007669"/>
    <property type="project" value="UniProtKB-KW"/>
</dbReference>
<keyword evidence="2" id="KW-0815">Transposition</keyword>
<dbReference type="Gene3D" id="3.30.420.10">
    <property type="entry name" value="Ribonuclease H-like superfamily/Ribonuclease H"/>
    <property type="match status" value="1"/>
</dbReference>
<dbReference type="Pfam" id="PF13610">
    <property type="entry name" value="DDE_Tnp_IS240"/>
    <property type="match status" value="1"/>
</dbReference>
<keyword evidence="3" id="KW-0238">DNA-binding</keyword>
<dbReference type="NCBIfam" id="NF033587">
    <property type="entry name" value="transpos_IS6"/>
    <property type="match status" value="1"/>
</dbReference>
<evidence type="ECO:0000313" key="6">
    <source>
        <dbReference type="EMBL" id="SIT50650.1"/>
    </source>
</evidence>
<dbReference type="PANTHER" id="PTHR35528">
    <property type="entry name" value="BLL1675 PROTEIN"/>
    <property type="match status" value="1"/>
</dbReference>
<gene>
    <name evidence="6" type="primary">tnp</name>
    <name evidence="6" type="ORF">BN2476_870006</name>
</gene>
<feature type="domain" description="Integrase catalytic" evidence="5">
    <location>
        <begin position="75"/>
        <end position="241"/>
    </location>
</feature>
<dbReference type="PROSITE" id="PS50994">
    <property type="entry name" value="INTEGRASE"/>
    <property type="match status" value="1"/>
</dbReference>
<comment type="function">
    <text evidence="1">Involved in the transposition of the insertion sequence.</text>
</comment>
<dbReference type="InterPro" id="IPR032874">
    <property type="entry name" value="DDE_dom"/>
</dbReference>
<dbReference type="GO" id="GO:0006310">
    <property type="term" value="P:DNA recombination"/>
    <property type="evidence" value="ECO:0007669"/>
    <property type="project" value="UniProtKB-KW"/>
</dbReference>
<protein>
    <submittedName>
        <fullName evidence="6">Transposase</fullName>
    </submittedName>
</protein>
<dbReference type="InterPro" id="IPR052183">
    <property type="entry name" value="IS_Transposase"/>
</dbReference>
<evidence type="ECO:0000256" key="4">
    <source>
        <dbReference type="ARBA" id="ARBA00023172"/>
    </source>
</evidence>
<dbReference type="InterPro" id="IPR001584">
    <property type="entry name" value="Integrase_cat-core"/>
</dbReference>
<evidence type="ECO:0000256" key="1">
    <source>
        <dbReference type="ARBA" id="ARBA00002286"/>
    </source>
</evidence>
<dbReference type="InterPro" id="IPR012337">
    <property type="entry name" value="RNaseH-like_sf"/>
</dbReference>
<keyword evidence="7" id="KW-1185">Reference proteome</keyword>
<dbReference type="EMBL" id="CYGY02000087">
    <property type="protein sequence ID" value="SIT50650.1"/>
    <property type="molecule type" value="Genomic_DNA"/>
</dbReference>
<evidence type="ECO:0000256" key="3">
    <source>
        <dbReference type="ARBA" id="ARBA00023125"/>
    </source>
</evidence>
<keyword evidence="4" id="KW-0233">DNA recombination</keyword>
<dbReference type="InterPro" id="IPR047930">
    <property type="entry name" value="Transpos_IS6"/>
</dbReference>
<comment type="caution">
    <text evidence="6">The sequence shown here is derived from an EMBL/GenBank/DDBJ whole genome shotgun (WGS) entry which is preliminary data.</text>
</comment>
<dbReference type="InterPro" id="IPR036397">
    <property type="entry name" value="RNaseH_sf"/>
</dbReference>
<proteinExistence type="predicted"/>
<evidence type="ECO:0000256" key="2">
    <source>
        <dbReference type="ARBA" id="ARBA00022578"/>
    </source>
</evidence>
<evidence type="ECO:0000259" key="5">
    <source>
        <dbReference type="PROSITE" id="PS50994"/>
    </source>
</evidence>
<sequence>MAGELMKTLNPAKVLKRLHYPLDVILTCVRWYVRYALSLRNLEEMMAERGIAVDHSTVHRWALKLLPVLEKAFRRRKRPVGKNWRLDETYIKVKGQWKYLYRAVDKAGNTIDFLLRAHRDKAAARRYFEKSIAQNGEPETVTIDKSGANLAALEAINAERETPIKIRQTKYLNNIVEQDHRAIKRRTRPMLGFKNFRCARILLGGIEVAHMIAKGQMKDNGARLTHAEQFYFPWLHKQSSS</sequence>